<evidence type="ECO:0000313" key="2">
    <source>
        <dbReference type="EMBL" id="KAK4413154.1"/>
    </source>
</evidence>
<organism evidence="2 3">
    <name type="scientific">Sesamum alatum</name>
    <dbReference type="NCBI Taxonomy" id="300844"/>
    <lineage>
        <taxon>Eukaryota</taxon>
        <taxon>Viridiplantae</taxon>
        <taxon>Streptophyta</taxon>
        <taxon>Embryophyta</taxon>
        <taxon>Tracheophyta</taxon>
        <taxon>Spermatophyta</taxon>
        <taxon>Magnoliopsida</taxon>
        <taxon>eudicotyledons</taxon>
        <taxon>Gunneridae</taxon>
        <taxon>Pentapetalae</taxon>
        <taxon>asterids</taxon>
        <taxon>lamiids</taxon>
        <taxon>Lamiales</taxon>
        <taxon>Pedaliaceae</taxon>
        <taxon>Sesamum</taxon>
    </lineage>
</organism>
<dbReference type="EMBL" id="JACGWO010000012">
    <property type="protein sequence ID" value="KAK4413154.1"/>
    <property type="molecule type" value="Genomic_DNA"/>
</dbReference>
<sequence length="238" mass="26673">MTNDGDYPNVVHVSNLAMTENMPTTNISSNSVPKTALSAKVSVSDMVEFQVNTADAVETAPTVNIVAPNVTNIDTSRNMHVVCSNAVQEAEANPHQNGTYFSAHKKHTTSSHPTPFPNNTVMSNDVGVLAAKNYVASSHNMHAADNQLQFDTKATPTQNAHTTYAAENLHFNRNIMDTSKYQALAHLEEETCNSKSTTLMKRYHPPQRRWQTHLRDKEMTTSWRHKEKPPRHLKIWRP</sequence>
<feature type="compositionally biased region" description="Basic residues" evidence="1">
    <location>
        <begin position="223"/>
        <end position="238"/>
    </location>
</feature>
<accession>A0AAE1XK22</accession>
<evidence type="ECO:0000313" key="3">
    <source>
        <dbReference type="Proteomes" id="UP001293254"/>
    </source>
</evidence>
<protein>
    <submittedName>
        <fullName evidence="2">Uncharacterized protein</fullName>
    </submittedName>
</protein>
<keyword evidence="3" id="KW-1185">Reference proteome</keyword>
<reference evidence="2" key="2">
    <citation type="journal article" date="2024" name="Plant">
        <title>Genomic evolution and insights into agronomic trait innovations of Sesamum species.</title>
        <authorList>
            <person name="Miao H."/>
            <person name="Wang L."/>
            <person name="Qu L."/>
            <person name="Liu H."/>
            <person name="Sun Y."/>
            <person name="Le M."/>
            <person name="Wang Q."/>
            <person name="Wei S."/>
            <person name="Zheng Y."/>
            <person name="Lin W."/>
            <person name="Duan Y."/>
            <person name="Cao H."/>
            <person name="Xiong S."/>
            <person name="Wang X."/>
            <person name="Wei L."/>
            <person name="Li C."/>
            <person name="Ma Q."/>
            <person name="Ju M."/>
            <person name="Zhao R."/>
            <person name="Li G."/>
            <person name="Mu C."/>
            <person name="Tian Q."/>
            <person name="Mei H."/>
            <person name="Zhang T."/>
            <person name="Gao T."/>
            <person name="Zhang H."/>
        </authorList>
    </citation>
    <scope>NUCLEOTIDE SEQUENCE</scope>
    <source>
        <strain evidence="2">3651</strain>
    </source>
</reference>
<proteinExistence type="predicted"/>
<dbReference type="Proteomes" id="UP001293254">
    <property type="component" value="Unassembled WGS sequence"/>
</dbReference>
<name>A0AAE1XK22_9LAMI</name>
<comment type="caution">
    <text evidence="2">The sequence shown here is derived from an EMBL/GenBank/DDBJ whole genome shotgun (WGS) entry which is preliminary data.</text>
</comment>
<evidence type="ECO:0000256" key="1">
    <source>
        <dbReference type="SAM" id="MobiDB-lite"/>
    </source>
</evidence>
<feature type="region of interest" description="Disordered" evidence="1">
    <location>
        <begin position="217"/>
        <end position="238"/>
    </location>
</feature>
<reference evidence="2" key="1">
    <citation type="submission" date="2020-06" db="EMBL/GenBank/DDBJ databases">
        <authorList>
            <person name="Li T."/>
            <person name="Hu X."/>
            <person name="Zhang T."/>
            <person name="Song X."/>
            <person name="Zhang H."/>
            <person name="Dai N."/>
            <person name="Sheng W."/>
            <person name="Hou X."/>
            <person name="Wei L."/>
        </authorList>
    </citation>
    <scope>NUCLEOTIDE SEQUENCE</scope>
    <source>
        <strain evidence="2">3651</strain>
        <tissue evidence="2">Leaf</tissue>
    </source>
</reference>
<dbReference type="AlphaFoldDB" id="A0AAE1XK22"/>
<gene>
    <name evidence="2" type="ORF">Salat_2727900</name>
</gene>